<feature type="compositionally biased region" description="Polar residues" evidence="1">
    <location>
        <begin position="13"/>
        <end position="27"/>
    </location>
</feature>
<dbReference type="Proteomes" id="UP001153076">
    <property type="component" value="Unassembled WGS sequence"/>
</dbReference>
<evidence type="ECO:0000313" key="2">
    <source>
        <dbReference type="EMBL" id="KAJ8420450.1"/>
    </source>
</evidence>
<dbReference type="InterPro" id="IPR036691">
    <property type="entry name" value="Endo/exonu/phosph_ase_sf"/>
</dbReference>
<reference evidence="2" key="1">
    <citation type="submission" date="2022-04" db="EMBL/GenBank/DDBJ databases">
        <title>Carnegiea gigantea Genome sequencing and assembly v2.</title>
        <authorList>
            <person name="Copetti D."/>
            <person name="Sanderson M.J."/>
            <person name="Burquez A."/>
            <person name="Wojciechowski M.F."/>
        </authorList>
    </citation>
    <scope>NUCLEOTIDE SEQUENCE</scope>
    <source>
        <strain evidence="2">SGP5-SGP5p</strain>
        <tissue evidence="2">Aerial part</tissue>
    </source>
</reference>
<proteinExistence type="predicted"/>
<evidence type="ECO:0000256" key="1">
    <source>
        <dbReference type="SAM" id="MobiDB-lite"/>
    </source>
</evidence>
<dbReference type="AlphaFoldDB" id="A0A9Q1GJY0"/>
<organism evidence="2 3">
    <name type="scientific">Carnegiea gigantea</name>
    <dbReference type="NCBI Taxonomy" id="171969"/>
    <lineage>
        <taxon>Eukaryota</taxon>
        <taxon>Viridiplantae</taxon>
        <taxon>Streptophyta</taxon>
        <taxon>Embryophyta</taxon>
        <taxon>Tracheophyta</taxon>
        <taxon>Spermatophyta</taxon>
        <taxon>Magnoliopsida</taxon>
        <taxon>eudicotyledons</taxon>
        <taxon>Gunneridae</taxon>
        <taxon>Pentapetalae</taxon>
        <taxon>Caryophyllales</taxon>
        <taxon>Cactineae</taxon>
        <taxon>Cactaceae</taxon>
        <taxon>Cactoideae</taxon>
        <taxon>Echinocereeae</taxon>
        <taxon>Carnegiea</taxon>
    </lineage>
</organism>
<dbReference type="PANTHER" id="PTHR33233">
    <property type="entry name" value="ENDONUCLEASE/EXONUCLEASE/PHOSPHATASE"/>
    <property type="match status" value="1"/>
</dbReference>
<feature type="region of interest" description="Disordered" evidence="1">
    <location>
        <begin position="1"/>
        <end position="39"/>
    </location>
</feature>
<gene>
    <name evidence="2" type="ORF">Cgig2_033887</name>
</gene>
<comment type="caution">
    <text evidence="2">The sequence shown here is derived from an EMBL/GenBank/DDBJ whole genome shotgun (WGS) entry which is preliminary data.</text>
</comment>
<dbReference type="SUPFAM" id="SSF56219">
    <property type="entry name" value="DNase I-like"/>
    <property type="match status" value="1"/>
</dbReference>
<dbReference type="PANTHER" id="PTHR33233:SF17">
    <property type="entry name" value="DUF4283 DOMAIN-CONTAINING PROTEIN"/>
    <property type="match status" value="1"/>
</dbReference>
<dbReference type="OrthoDB" id="1259371at2759"/>
<accession>A0A9Q1GJY0</accession>
<protein>
    <recommendedName>
        <fullName evidence="4">DUF4283 domain-containing protein</fullName>
    </recommendedName>
</protein>
<evidence type="ECO:0008006" key="4">
    <source>
        <dbReference type="Google" id="ProtNLM"/>
    </source>
</evidence>
<name>A0A9Q1GJY0_9CARY</name>
<dbReference type="Gene3D" id="3.60.10.10">
    <property type="entry name" value="Endonuclease/exonuclease/phosphatase"/>
    <property type="match status" value="1"/>
</dbReference>
<evidence type="ECO:0000313" key="3">
    <source>
        <dbReference type="Proteomes" id="UP001153076"/>
    </source>
</evidence>
<keyword evidence="3" id="KW-1185">Reference proteome</keyword>
<sequence>MARGRRGRPRMVSPNSLSTRQDTSPTTEPKPPLSPQPASLVTANQTQLPTTQNQVTPSSILSNYAPLVDPDEGADLQFVAVSEINGTKCAKLVLDDVKEEIDYLHNALLCTVLGANPPLEVMKGFINRIWGNFEIDKILQLESRNGYAYRGNQVPPHIGTTPRLGYQVMGLSSLIKICSVLGIPIKTDKYTKEKTWIHYARVLIDIPIAGPFSEYIEFFNEHEMLVRQPVKYEWLPIKCHHCAMFGHEEQVCKKKITPRQEWRPVTKPPAAQSTIAPEDKEGFTQIPRRAVAKPLHMTKETAVEKDLNSIYLNLNKVGLVSLFETKVKLPNLPPMFSRDGDGIITSPTKGRTWIAWRPNSYAIEILQTHEQFIHCKTTFFLTWIYGLNHEQQRRVLWTELIDIAQSMTEAWCLLGDFNTILCEDDRIGGDDVSEKDIREFAQFIE</sequence>
<dbReference type="EMBL" id="JAKOGI010003420">
    <property type="protein sequence ID" value="KAJ8420450.1"/>
    <property type="molecule type" value="Genomic_DNA"/>
</dbReference>